<sequence>MSAAEFLLKERTRRVRYRTDDPMSKLKIKVILEQKQGDNDEESWVRKERVFDWQEKVYGAEEFEMYSKSAEKTSAHDDQDEEEGDSKFRHQPPDYVRKDLQLARAETIYSYVNKDKFTALDQRPPLLNSLQGHTETKLAMLRDRPELLERPSRHGGAAAKSHPCTKMHIVADLTSDQIQTETGENVYRKQKFVLCEIRAYEDGTMDMTPGFSPEPSIKIDILQNYKYTQADLGTPYRIRTEGGFNYDYWIINDTEVPDEASKNKTIANERKYQEQLLSKAQELRKNFIGSEFDLFNTTDKDDECRMFVNIEIVSAMGFERDHLYVQYLVDIPEGWQIVESPDPDDSHPVWGNTALSTVRHKKSGYGLGSLLGLADGFETLDRVAHFAHPIHLELQKTRIASGGRKPVLLLQVNSYDRWDRQRVQGYGHVILADETSFCEHKVSTWTPTPSQVGRMRSFFIGGSPELKDFRFAGLEANKAGNILSRYGFSTESSGDVMVRVSTVVQSANFLRSKGSGSAKIEETAGLSGTDAEMKRRSKVK</sequence>
<protein>
    <recommendedName>
        <fullName evidence="8">Meckel syndrome type 1 protein</fullName>
    </recommendedName>
</protein>
<reference evidence="7" key="1">
    <citation type="submission" date="2021-01" db="EMBL/GenBank/DDBJ databases">
        <authorList>
            <person name="Corre E."/>
            <person name="Pelletier E."/>
            <person name="Niang G."/>
            <person name="Scheremetjew M."/>
            <person name="Finn R."/>
            <person name="Kale V."/>
            <person name="Holt S."/>
            <person name="Cochrane G."/>
            <person name="Meng A."/>
            <person name="Brown T."/>
            <person name="Cohen L."/>
        </authorList>
    </citation>
    <scope>NUCLEOTIDE SEQUENCE</scope>
    <source>
        <strain evidence="7">CCMP325</strain>
    </source>
</reference>
<keyword evidence="5" id="KW-0966">Cell projection</keyword>
<proteinExistence type="predicted"/>
<dbReference type="PANTHER" id="PTHR12968">
    <property type="entry name" value="B9 DOMAIN-CONTAINING"/>
    <property type="match status" value="1"/>
</dbReference>
<dbReference type="InterPro" id="IPR010796">
    <property type="entry name" value="C2_B9-type_dom"/>
</dbReference>
<dbReference type="EMBL" id="HBEO01017479">
    <property type="protein sequence ID" value="CAD8486691.1"/>
    <property type="molecule type" value="Transcribed_RNA"/>
</dbReference>
<dbReference type="AlphaFoldDB" id="A0A7S0EJ57"/>
<dbReference type="PROSITE" id="PS51381">
    <property type="entry name" value="C2_B9"/>
    <property type="match status" value="1"/>
</dbReference>
<keyword evidence="4" id="KW-0206">Cytoskeleton</keyword>
<accession>A0A7S0EJ57</accession>
<evidence type="ECO:0000256" key="4">
    <source>
        <dbReference type="ARBA" id="ARBA00023212"/>
    </source>
</evidence>
<comment type="subcellular location">
    <subcellularLocation>
        <location evidence="1">Cytoplasm</location>
        <location evidence="1">Cytoskeleton</location>
        <location evidence="1">Cilium basal body</location>
    </subcellularLocation>
</comment>
<dbReference type="Pfam" id="PF07162">
    <property type="entry name" value="B9-C2"/>
    <property type="match status" value="1"/>
</dbReference>
<evidence type="ECO:0000256" key="6">
    <source>
        <dbReference type="SAM" id="MobiDB-lite"/>
    </source>
</evidence>
<keyword evidence="2" id="KW-0963">Cytoplasm</keyword>
<dbReference type="GO" id="GO:0036038">
    <property type="term" value="C:MKS complex"/>
    <property type="evidence" value="ECO:0007669"/>
    <property type="project" value="TreeGrafter"/>
</dbReference>
<gene>
    <name evidence="7" type="ORF">HPHI1048_LOCUS11871</name>
</gene>
<dbReference type="GO" id="GO:0060271">
    <property type="term" value="P:cilium assembly"/>
    <property type="evidence" value="ECO:0007669"/>
    <property type="project" value="TreeGrafter"/>
</dbReference>
<feature type="region of interest" description="Disordered" evidence="6">
    <location>
        <begin position="68"/>
        <end position="92"/>
    </location>
</feature>
<evidence type="ECO:0000256" key="5">
    <source>
        <dbReference type="ARBA" id="ARBA00023273"/>
    </source>
</evidence>
<evidence type="ECO:0008006" key="8">
    <source>
        <dbReference type="Google" id="ProtNLM"/>
    </source>
</evidence>
<evidence type="ECO:0000256" key="1">
    <source>
        <dbReference type="ARBA" id="ARBA00004120"/>
    </source>
</evidence>
<name>A0A7S0EJ57_9CRYP</name>
<evidence type="ECO:0000256" key="2">
    <source>
        <dbReference type="ARBA" id="ARBA00022490"/>
    </source>
</evidence>
<evidence type="ECO:0000313" key="7">
    <source>
        <dbReference type="EMBL" id="CAD8486691.1"/>
    </source>
</evidence>
<organism evidence="7">
    <name type="scientific">Hanusia phi</name>
    <dbReference type="NCBI Taxonomy" id="3032"/>
    <lineage>
        <taxon>Eukaryota</taxon>
        <taxon>Cryptophyceae</taxon>
        <taxon>Pyrenomonadales</taxon>
        <taxon>Geminigeraceae</taxon>
        <taxon>Hanusia</taxon>
    </lineage>
</organism>
<dbReference type="PANTHER" id="PTHR12968:SF4">
    <property type="entry name" value="TECTONIC-LIKE COMPLEX MEMBER MKS1"/>
    <property type="match status" value="1"/>
</dbReference>
<evidence type="ECO:0000256" key="3">
    <source>
        <dbReference type="ARBA" id="ARBA00022794"/>
    </source>
</evidence>
<keyword evidence="3" id="KW-0970">Cilium biogenesis/degradation</keyword>
<feature type="region of interest" description="Disordered" evidence="6">
    <location>
        <begin position="516"/>
        <end position="540"/>
    </location>
</feature>